<evidence type="ECO:0000259" key="4">
    <source>
        <dbReference type="Pfam" id="PF00080"/>
    </source>
</evidence>
<comment type="function">
    <text evidence="2">Destroys radicals which are normally produced within the cells and which are toxic to biological systems. May play a role in favoring mycobacterial survival in phagocytes.</text>
</comment>
<evidence type="ECO:0000313" key="6">
    <source>
        <dbReference type="Proteomes" id="UP000183410"/>
    </source>
</evidence>
<accession>A0A1I2HBQ5</accession>
<dbReference type="GO" id="GO:0005507">
    <property type="term" value="F:copper ion binding"/>
    <property type="evidence" value="ECO:0007669"/>
    <property type="project" value="InterPro"/>
</dbReference>
<dbReference type="PROSITE" id="PS00332">
    <property type="entry name" value="SOD_CU_ZN_2"/>
    <property type="match status" value="1"/>
</dbReference>
<organism evidence="5 6">
    <name type="scientific">Paenibacillus algorifonticola</name>
    <dbReference type="NCBI Taxonomy" id="684063"/>
    <lineage>
        <taxon>Bacteria</taxon>
        <taxon>Bacillati</taxon>
        <taxon>Bacillota</taxon>
        <taxon>Bacilli</taxon>
        <taxon>Bacillales</taxon>
        <taxon>Paenibacillaceae</taxon>
        <taxon>Paenibacillus</taxon>
    </lineage>
</organism>
<comment type="catalytic activity">
    <reaction evidence="3">
        <text>2 superoxide + 2 H(+) = H2O2 + O2</text>
        <dbReference type="Rhea" id="RHEA:20696"/>
        <dbReference type="ChEBI" id="CHEBI:15378"/>
        <dbReference type="ChEBI" id="CHEBI:15379"/>
        <dbReference type="ChEBI" id="CHEBI:16240"/>
        <dbReference type="ChEBI" id="CHEBI:18421"/>
        <dbReference type="EC" id="1.15.1.1"/>
    </reaction>
</comment>
<dbReference type="CDD" id="cd00305">
    <property type="entry name" value="Cu-Zn_Superoxide_Dismutase"/>
    <property type="match status" value="1"/>
</dbReference>
<sequence length="215" mass="22416">MYALTSAYSLFLNFRIGKRLAGHIKGITGNGGKLVFIQKTICITTLCLALGGASLPMAHATGKPAPTAEFKLDLINSKGAVIGKASLQEQADGVHIHLAAEQLAPGMHGIHFHETGKCEAPEFTTAGAHFNPLSKQHGFSNPKGFHSGDLPNIQVDASGKIEAEIISKNVTLAKDAPNSLIKSGGAALIIHEKADDYVTDPSGNSGARIACGVIK</sequence>
<evidence type="ECO:0000256" key="3">
    <source>
        <dbReference type="RuleBase" id="RU000393"/>
    </source>
</evidence>
<evidence type="ECO:0000256" key="2">
    <source>
        <dbReference type="ARBA" id="ARBA00024900"/>
    </source>
</evidence>
<protein>
    <recommendedName>
        <fullName evidence="3">Superoxide dismutase [Cu-Zn]</fullName>
        <ecNumber evidence="3">1.15.1.1</ecNumber>
    </recommendedName>
</protein>
<dbReference type="EMBL" id="FONN01000021">
    <property type="protein sequence ID" value="SFF26803.1"/>
    <property type="molecule type" value="Genomic_DNA"/>
</dbReference>
<dbReference type="InterPro" id="IPR036423">
    <property type="entry name" value="SOD-like_Cu/Zn_dom_sf"/>
</dbReference>
<dbReference type="GO" id="GO:0004784">
    <property type="term" value="F:superoxide dismutase activity"/>
    <property type="evidence" value="ECO:0007669"/>
    <property type="project" value="UniProtKB-EC"/>
</dbReference>
<evidence type="ECO:0000313" key="5">
    <source>
        <dbReference type="EMBL" id="SFF26803.1"/>
    </source>
</evidence>
<comment type="cofactor">
    <cofactor evidence="3">
        <name>Cu cation</name>
        <dbReference type="ChEBI" id="CHEBI:23378"/>
    </cofactor>
    <text evidence="3">Binds 1 copper ion per subunit.</text>
</comment>
<dbReference type="InterPro" id="IPR018152">
    <property type="entry name" value="SOD_Cu/Zn_BS"/>
</dbReference>
<dbReference type="Gene3D" id="2.60.40.200">
    <property type="entry name" value="Superoxide dismutase, copper/zinc binding domain"/>
    <property type="match status" value="1"/>
</dbReference>
<dbReference type="InterPro" id="IPR024134">
    <property type="entry name" value="SOD_Cu/Zn_/chaperone"/>
</dbReference>
<dbReference type="Pfam" id="PF00080">
    <property type="entry name" value="Sod_Cu"/>
    <property type="match status" value="1"/>
</dbReference>
<keyword evidence="3" id="KW-0862">Zinc</keyword>
<dbReference type="PANTHER" id="PTHR10003">
    <property type="entry name" value="SUPEROXIDE DISMUTASE CU-ZN -RELATED"/>
    <property type="match status" value="1"/>
</dbReference>
<keyword evidence="3" id="KW-0186">Copper</keyword>
<proteinExistence type="inferred from homology"/>
<dbReference type="EC" id="1.15.1.1" evidence="3"/>
<dbReference type="AlphaFoldDB" id="A0A1I2HBQ5"/>
<reference evidence="6" key="1">
    <citation type="submission" date="2016-10" db="EMBL/GenBank/DDBJ databases">
        <authorList>
            <person name="Varghese N."/>
            <person name="Submissions S."/>
        </authorList>
    </citation>
    <scope>NUCLEOTIDE SEQUENCE [LARGE SCALE GENOMIC DNA]</scope>
    <source>
        <strain evidence="6">CGMCC 1.10223</strain>
    </source>
</reference>
<dbReference type="InterPro" id="IPR001424">
    <property type="entry name" value="SOD_Cu_Zn_dom"/>
</dbReference>
<keyword evidence="6" id="KW-1185">Reference proteome</keyword>
<keyword evidence="3" id="KW-0560">Oxidoreductase</keyword>
<feature type="domain" description="Superoxide dismutase copper/zinc binding" evidence="4">
    <location>
        <begin position="82"/>
        <end position="214"/>
    </location>
</feature>
<dbReference type="SUPFAM" id="SSF49329">
    <property type="entry name" value="Cu,Zn superoxide dismutase-like"/>
    <property type="match status" value="1"/>
</dbReference>
<dbReference type="Proteomes" id="UP000183410">
    <property type="component" value="Unassembled WGS sequence"/>
</dbReference>
<gene>
    <name evidence="5" type="ORF">SAMN04487969_12172</name>
</gene>
<evidence type="ECO:0000256" key="1">
    <source>
        <dbReference type="ARBA" id="ARBA00010457"/>
    </source>
</evidence>
<keyword evidence="3" id="KW-0479">Metal-binding</keyword>
<name>A0A1I2HBQ5_9BACL</name>
<comment type="similarity">
    <text evidence="1 3">Belongs to the Cu-Zn superoxide dismutase family.</text>
</comment>
<comment type="cofactor">
    <cofactor evidence="3">
        <name>Zn(2+)</name>
        <dbReference type="ChEBI" id="CHEBI:29105"/>
    </cofactor>
    <text evidence="3">Binds 1 zinc ion per subunit.</text>
</comment>